<proteinExistence type="evidence at transcript level"/>
<feature type="non-terminal residue" evidence="2">
    <location>
        <position position="1"/>
    </location>
</feature>
<dbReference type="AlphaFoldDB" id="F2YLG9"/>
<protein>
    <submittedName>
        <fullName evidence="2">Cytoplasmic linker associated protein 1</fullName>
    </submittedName>
</protein>
<dbReference type="EMBL" id="JF314375">
    <property type="protein sequence ID" value="ADZ57243.1"/>
    <property type="molecule type" value="mRNA"/>
</dbReference>
<feature type="non-terminal residue" evidence="2">
    <location>
        <position position="98"/>
    </location>
</feature>
<organism evidence="2">
    <name type="scientific">Branchiostoma floridae</name>
    <name type="common">Florida lancelet</name>
    <name type="synonym">Amphioxus</name>
    <dbReference type="NCBI Taxonomy" id="7739"/>
    <lineage>
        <taxon>Eukaryota</taxon>
        <taxon>Metazoa</taxon>
        <taxon>Chordata</taxon>
        <taxon>Cephalochordata</taxon>
        <taxon>Leptocardii</taxon>
        <taxon>Amphioxiformes</taxon>
        <taxon>Branchiostomatidae</taxon>
        <taxon>Branchiostoma</taxon>
    </lineage>
</organism>
<reference evidence="2" key="1">
    <citation type="journal article" date="2011" name="Proc. Natl. Acad. Sci. U.S.A.">
        <title>Stepwise assembly of the Nova-regulated alternative splicing network in the vertebrate brain.</title>
        <authorList>
            <person name="Irimia M."/>
            <person name="Denuc A."/>
            <person name="Burguera D."/>
            <person name="Somorjai I."/>
            <person name="Martin-Duran J.M."/>
            <person name="Genikhovich G."/>
            <person name="Jimenez-Delgado S."/>
            <person name="Technau U."/>
            <person name="Roy S.W."/>
            <person name="Marfany G."/>
            <person name="Garcia-Fernandez J."/>
        </authorList>
    </citation>
    <scope>NUCLEOTIDE SEQUENCE</scope>
</reference>
<evidence type="ECO:0000256" key="1">
    <source>
        <dbReference type="SAM" id="MobiDB-lite"/>
    </source>
</evidence>
<accession>F2YLG9</accession>
<feature type="compositionally biased region" description="Polar residues" evidence="1">
    <location>
        <begin position="23"/>
        <end position="47"/>
    </location>
</feature>
<evidence type="ECO:0000313" key="2">
    <source>
        <dbReference type="EMBL" id="ADZ57243.1"/>
    </source>
</evidence>
<name>F2YLG9_BRAFL</name>
<feature type="region of interest" description="Disordered" evidence="1">
    <location>
        <begin position="23"/>
        <end position="68"/>
    </location>
</feature>
<sequence>MMLSVLPKTFQDGATKLLHNHLRNTSNANQGSPRRTTPVQSPRSGLTSPLARLGSLRNASPAGSVDYDAENMNSEEIYNSLRQTTAEIQNYNFHHDDH</sequence>